<dbReference type="AlphaFoldDB" id="A0A1H3YWK7"/>
<dbReference type="Proteomes" id="UP000198951">
    <property type="component" value="Unassembled WGS sequence"/>
</dbReference>
<organism evidence="1 2">
    <name type="scientific">Flavobacterium gillisiae</name>
    <dbReference type="NCBI Taxonomy" id="150146"/>
    <lineage>
        <taxon>Bacteria</taxon>
        <taxon>Pseudomonadati</taxon>
        <taxon>Bacteroidota</taxon>
        <taxon>Flavobacteriia</taxon>
        <taxon>Flavobacteriales</taxon>
        <taxon>Flavobacteriaceae</taxon>
        <taxon>Flavobacterium</taxon>
    </lineage>
</organism>
<reference evidence="2" key="1">
    <citation type="submission" date="2016-10" db="EMBL/GenBank/DDBJ databases">
        <authorList>
            <person name="Varghese N."/>
            <person name="Submissions S."/>
        </authorList>
    </citation>
    <scope>NUCLEOTIDE SEQUENCE [LARGE SCALE GENOMIC DNA]</scope>
    <source>
        <strain evidence="2">DSM 22376</strain>
    </source>
</reference>
<evidence type="ECO:0000313" key="2">
    <source>
        <dbReference type="Proteomes" id="UP000198951"/>
    </source>
</evidence>
<evidence type="ECO:0000313" key="1">
    <source>
        <dbReference type="EMBL" id="SEA15810.1"/>
    </source>
</evidence>
<proteinExistence type="predicted"/>
<name>A0A1H3YWK7_9FLAO</name>
<dbReference type="EMBL" id="FNRD01000002">
    <property type="protein sequence ID" value="SEA15810.1"/>
    <property type="molecule type" value="Genomic_DNA"/>
</dbReference>
<keyword evidence="2" id="KW-1185">Reference proteome</keyword>
<accession>A0A1H3YWK7</accession>
<sequence length="57" mass="6992">MISKLKIKINKKNTVYSFKSQIHSNRDKVKKKKTISKLYKFRNGFQFNTIHSEYYYQ</sequence>
<dbReference type="STRING" id="150146.SAMN05443667_102154"/>
<gene>
    <name evidence="1" type="ORF">SAMN05443667_102154</name>
</gene>
<protein>
    <submittedName>
        <fullName evidence="1">Uncharacterized protein</fullName>
    </submittedName>
</protein>